<keyword evidence="3" id="KW-0999">Mitochondrion inner membrane</keyword>
<comment type="subcellular location">
    <subcellularLocation>
        <location evidence="1">Mitochondrion inner membrane</location>
        <topology evidence="1">Single-pass membrane protein</topology>
    </subcellularLocation>
</comment>
<dbReference type="PRINTS" id="PR00830">
    <property type="entry name" value="ENDOLAPTASE"/>
</dbReference>
<dbReference type="STRING" id="1295533.A0A1E3I4A9"/>
<protein>
    <recommendedName>
        <fullName evidence="8">AAA+ ATPase domain-containing protein</fullName>
    </recommendedName>
</protein>
<comment type="caution">
    <text evidence="6">The sequence shown here is derived from an EMBL/GenBank/DDBJ whole genome shotgun (WGS) entry which is preliminary data.</text>
</comment>
<dbReference type="InterPro" id="IPR050747">
    <property type="entry name" value="Mitochondrial_chaperone_BCS1"/>
</dbReference>
<keyword evidence="3" id="KW-0472">Membrane</keyword>
<dbReference type="InterPro" id="IPR003593">
    <property type="entry name" value="AAA+_ATPase"/>
</dbReference>
<evidence type="ECO:0000256" key="3">
    <source>
        <dbReference type="ARBA" id="ARBA00022792"/>
    </source>
</evidence>
<evidence type="ECO:0000259" key="4">
    <source>
        <dbReference type="SMART" id="SM00382"/>
    </source>
</evidence>
<keyword evidence="3" id="KW-0496">Mitochondrion</keyword>
<dbReference type="InterPro" id="IPR014851">
    <property type="entry name" value="BCS1_N"/>
</dbReference>
<reference evidence="6 7" key="1">
    <citation type="submission" date="2016-06" db="EMBL/GenBank/DDBJ databases">
        <title>Evolution of pathogenesis and genome organization in the Tremellales.</title>
        <authorList>
            <person name="Cuomo C."/>
            <person name="Litvintseva A."/>
            <person name="Heitman J."/>
            <person name="Chen Y."/>
            <person name="Sun S."/>
            <person name="Springer D."/>
            <person name="Dromer F."/>
            <person name="Young S."/>
            <person name="Zeng Q."/>
            <person name="Chapman S."/>
            <person name="Gujja S."/>
            <person name="Saif S."/>
            <person name="Birren B."/>
        </authorList>
    </citation>
    <scope>NUCLEOTIDE SEQUENCE [LARGE SCALE GENOMIC DNA]</scope>
    <source>
        <strain evidence="6 7">CBS 6039</strain>
    </source>
</reference>
<dbReference type="Gene3D" id="3.40.50.300">
    <property type="entry name" value="P-loop containing nucleotide triphosphate hydrolases"/>
    <property type="match status" value="1"/>
</dbReference>
<dbReference type="PANTHER" id="PTHR23070">
    <property type="entry name" value="BCS1 AAA-TYPE ATPASE"/>
    <property type="match status" value="1"/>
</dbReference>
<dbReference type="RefSeq" id="XP_018997215.1">
    <property type="nucleotide sequence ID" value="XM_019134788.1"/>
</dbReference>
<proteinExistence type="inferred from homology"/>
<evidence type="ECO:0000256" key="2">
    <source>
        <dbReference type="ARBA" id="ARBA00007448"/>
    </source>
</evidence>
<dbReference type="OrthoDB" id="10251412at2759"/>
<dbReference type="SUPFAM" id="SSF52540">
    <property type="entry name" value="P-loop containing nucleoside triphosphate hydrolases"/>
    <property type="match status" value="1"/>
</dbReference>
<dbReference type="Proteomes" id="UP000094065">
    <property type="component" value="Unassembled WGS sequence"/>
</dbReference>
<name>A0A1E3I4A9_9TREE</name>
<dbReference type="Pfam" id="PF00004">
    <property type="entry name" value="AAA"/>
    <property type="match status" value="2"/>
</dbReference>
<feature type="domain" description="BCS1 N-terminal" evidence="5">
    <location>
        <begin position="41"/>
        <end position="239"/>
    </location>
</feature>
<evidence type="ECO:0008006" key="8">
    <source>
        <dbReference type="Google" id="ProtNLM"/>
    </source>
</evidence>
<sequence>MSLISVLALSNNLHNLPAKLVSQLSEGSANPQEIIPLIARVILLWLLVTSGRRLWTYATTCLLRFIFPTVHINCRDPSYEMTLVWIAKDPGARRQLHDYELNTTDARWLRSGKRQTGTSDKYWTKVDTGGITAGEHTSSWRAGGVVGQQVPLVDQSVRIKHNGNYLWITRRRSPKFNEGARVEIKTIAYRPHIIQDFIVSVNESFYEKEDKELRIFHPKRIEPTWMQPIKRRAREWGSVILPPGKKEEILEGIKRFLSDKDRKWHASRGIPHRKGMILYGEPGAGKTSLVIALASKLNIDMYIINPAQRGMDDAKLSTLLRNCPSETIVLIEDIDCIFPAGRQNSSTANEVNNEEADYLQIDDEGDSETQLSRAAAARDGFAGGGQPPSTVTMSGLLNALDGVSSQEGCVVIATTNHLERLDSALIREGRFDDHIHFTFAIPRQAQDLYVHLFPLEDFGPYSERSDFELENEESEKSEVIFKDQADLEKHASAFADAIFSTPNSIHLPAEEVKGSKEITMAALQSYLTGYKYAPIDALEGASKWIKDYEATKQEKSRVRLTAALGYDYSPKGAPSKGKTL</sequence>
<evidence type="ECO:0000313" key="7">
    <source>
        <dbReference type="Proteomes" id="UP000094065"/>
    </source>
</evidence>
<dbReference type="EMBL" id="AWGJ01000002">
    <property type="protein sequence ID" value="ODN83215.1"/>
    <property type="molecule type" value="Genomic_DNA"/>
</dbReference>
<evidence type="ECO:0000256" key="1">
    <source>
        <dbReference type="ARBA" id="ARBA00004434"/>
    </source>
</evidence>
<dbReference type="Pfam" id="PF08740">
    <property type="entry name" value="BCS1_N"/>
    <property type="match status" value="1"/>
</dbReference>
<gene>
    <name evidence="6" type="ORF">L202_01400</name>
</gene>
<feature type="domain" description="AAA+ ATPase" evidence="4">
    <location>
        <begin position="272"/>
        <end position="442"/>
    </location>
</feature>
<comment type="similarity">
    <text evidence="2">Belongs to the AAA ATPase family. BCS1 subfamily.</text>
</comment>
<dbReference type="SMART" id="SM00382">
    <property type="entry name" value="AAA"/>
    <property type="match status" value="1"/>
</dbReference>
<dbReference type="GO" id="GO:0005743">
    <property type="term" value="C:mitochondrial inner membrane"/>
    <property type="evidence" value="ECO:0007669"/>
    <property type="project" value="UniProtKB-SubCell"/>
</dbReference>
<dbReference type="SMART" id="SM01024">
    <property type="entry name" value="BCS1_N"/>
    <property type="match status" value="1"/>
</dbReference>
<dbReference type="AlphaFoldDB" id="A0A1E3I4A9"/>
<evidence type="ECO:0000259" key="5">
    <source>
        <dbReference type="SMART" id="SM01024"/>
    </source>
</evidence>
<dbReference type="InterPro" id="IPR027417">
    <property type="entry name" value="P-loop_NTPase"/>
</dbReference>
<organism evidence="6 7">
    <name type="scientific">Cryptococcus amylolentus CBS 6039</name>
    <dbReference type="NCBI Taxonomy" id="1295533"/>
    <lineage>
        <taxon>Eukaryota</taxon>
        <taxon>Fungi</taxon>
        <taxon>Dikarya</taxon>
        <taxon>Basidiomycota</taxon>
        <taxon>Agaricomycotina</taxon>
        <taxon>Tremellomycetes</taxon>
        <taxon>Tremellales</taxon>
        <taxon>Cryptococcaceae</taxon>
        <taxon>Cryptococcus</taxon>
    </lineage>
</organism>
<accession>A0A1E3I4A9</accession>
<dbReference type="InterPro" id="IPR003959">
    <property type="entry name" value="ATPase_AAA_core"/>
</dbReference>
<evidence type="ECO:0000313" key="6">
    <source>
        <dbReference type="EMBL" id="ODN83215.1"/>
    </source>
</evidence>
<dbReference type="GO" id="GO:0016887">
    <property type="term" value="F:ATP hydrolysis activity"/>
    <property type="evidence" value="ECO:0007669"/>
    <property type="project" value="InterPro"/>
</dbReference>
<dbReference type="GeneID" id="30152709"/>
<keyword evidence="7" id="KW-1185">Reference proteome</keyword>
<dbReference type="GO" id="GO:0005524">
    <property type="term" value="F:ATP binding"/>
    <property type="evidence" value="ECO:0007669"/>
    <property type="project" value="InterPro"/>
</dbReference>